<comment type="caution">
    <text evidence="1">The sequence shown here is derived from an EMBL/GenBank/DDBJ whole genome shotgun (WGS) entry which is preliminary data.</text>
</comment>
<organism evidence="1 2">
    <name type="scientific">Sphingomonas insulae</name>
    <dbReference type="NCBI Taxonomy" id="424800"/>
    <lineage>
        <taxon>Bacteria</taxon>
        <taxon>Pseudomonadati</taxon>
        <taxon>Pseudomonadota</taxon>
        <taxon>Alphaproteobacteria</taxon>
        <taxon>Sphingomonadales</taxon>
        <taxon>Sphingomonadaceae</taxon>
        <taxon>Sphingomonas</taxon>
    </lineage>
</organism>
<keyword evidence="2" id="KW-1185">Reference proteome</keyword>
<dbReference type="SUPFAM" id="SSF48576">
    <property type="entry name" value="Terpenoid synthases"/>
    <property type="match status" value="1"/>
</dbReference>
<evidence type="ECO:0008006" key="3">
    <source>
        <dbReference type="Google" id="ProtNLM"/>
    </source>
</evidence>
<dbReference type="RefSeq" id="WP_163958774.1">
    <property type="nucleotide sequence ID" value="NZ_BAAAES010000007.1"/>
</dbReference>
<gene>
    <name evidence="1" type="ORF">GCM10009102_11280</name>
</gene>
<sequence length="215" mass="22579">MPTQSPTDRSLVLAAAPIAVRAALSTLFALDDRLADIVRTTREPLVGQMRLTWWYEALVALDSTAAPAEPLLQDVQRTILPLGIPATSLAGMVDGWEALIVVDPVDIAAIARHAQARGAGLFGIAARILGADSPLLVAAGEGWALADLAAHLSAPALADTATELAGDRISQAFSGNWPRRLRPIALLSLIAGLDRTVGSPIGKAFRVAQFRLTGR</sequence>
<dbReference type="EMBL" id="BAAAES010000007">
    <property type="protein sequence ID" value="GAA0663754.1"/>
    <property type="molecule type" value="Genomic_DNA"/>
</dbReference>
<reference evidence="1 2" key="1">
    <citation type="journal article" date="2019" name="Int. J. Syst. Evol. Microbiol.">
        <title>The Global Catalogue of Microorganisms (GCM) 10K type strain sequencing project: providing services to taxonomists for standard genome sequencing and annotation.</title>
        <authorList>
            <consortium name="The Broad Institute Genomics Platform"/>
            <consortium name="The Broad Institute Genome Sequencing Center for Infectious Disease"/>
            <person name="Wu L."/>
            <person name="Ma J."/>
        </authorList>
    </citation>
    <scope>NUCLEOTIDE SEQUENCE [LARGE SCALE GENOMIC DNA]</scope>
    <source>
        <strain evidence="1 2">JCM 14603</strain>
    </source>
</reference>
<accession>A0ABN1HR45</accession>
<dbReference type="Gene3D" id="1.10.600.10">
    <property type="entry name" value="Farnesyl Diphosphate Synthase"/>
    <property type="match status" value="1"/>
</dbReference>
<evidence type="ECO:0000313" key="1">
    <source>
        <dbReference type="EMBL" id="GAA0663754.1"/>
    </source>
</evidence>
<dbReference type="Proteomes" id="UP001500238">
    <property type="component" value="Unassembled WGS sequence"/>
</dbReference>
<proteinExistence type="predicted"/>
<dbReference type="InterPro" id="IPR008949">
    <property type="entry name" value="Isoprenoid_synthase_dom_sf"/>
</dbReference>
<dbReference type="InterPro" id="IPR002060">
    <property type="entry name" value="Squ/phyt_synthse"/>
</dbReference>
<name>A0ABN1HR45_9SPHN</name>
<protein>
    <recommendedName>
        <fullName evidence="3">Phytoene synthase</fullName>
    </recommendedName>
</protein>
<dbReference type="Pfam" id="PF00494">
    <property type="entry name" value="SQS_PSY"/>
    <property type="match status" value="1"/>
</dbReference>
<evidence type="ECO:0000313" key="2">
    <source>
        <dbReference type="Proteomes" id="UP001500238"/>
    </source>
</evidence>